<name>A0A453T9P3_AEGTS</name>
<dbReference type="Gramene" id="AET7Gv21303600.5">
    <property type="protein sequence ID" value="AET7Gv21303600.5"/>
    <property type="gene ID" value="AET7Gv21303600"/>
</dbReference>
<reference evidence="2" key="2">
    <citation type="journal article" date="2017" name="Nat. Plants">
        <title>The Aegilops tauschii genome reveals multiple impacts of transposons.</title>
        <authorList>
            <person name="Zhao G."/>
            <person name="Zou C."/>
            <person name="Li K."/>
            <person name="Wang K."/>
            <person name="Li T."/>
            <person name="Gao L."/>
            <person name="Zhang X."/>
            <person name="Wang H."/>
            <person name="Yang Z."/>
            <person name="Liu X."/>
            <person name="Jiang W."/>
            <person name="Mao L."/>
            <person name="Kong X."/>
            <person name="Jiao Y."/>
            <person name="Jia J."/>
        </authorList>
    </citation>
    <scope>NUCLEOTIDE SEQUENCE [LARGE SCALE GENOMIC DNA]</scope>
    <source>
        <strain evidence="2">cv. AL8/78</strain>
    </source>
</reference>
<organism evidence="1 2">
    <name type="scientific">Aegilops tauschii subsp. strangulata</name>
    <name type="common">Goatgrass</name>
    <dbReference type="NCBI Taxonomy" id="200361"/>
    <lineage>
        <taxon>Eukaryota</taxon>
        <taxon>Viridiplantae</taxon>
        <taxon>Streptophyta</taxon>
        <taxon>Embryophyta</taxon>
        <taxon>Tracheophyta</taxon>
        <taxon>Spermatophyta</taxon>
        <taxon>Magnoliopsida</taxon>
        <taxon>Liliopsida</taxon>
        <taxon>Poales</taxon>
        <taxon>Poaceae</taxon>
        <taxon>BOP clade</taxon>
        <taxon>Pooideae</taxon>
        <taxon>Triticodae</taxon>
        <taxon>Triticeae</taxon>
        <taxon>Triticinae</taxon>
        <taxon>Aegilops</taxon>
    </lineage>
</organism>
<sequence>MGVFLTSQGCCWVKYKTRHVSRVQPRFNNTRTQNPPSPSKYTVSIFEEYNLESDDDHGQPSYSFSSLQAPDLMSLFNELVAQKWPTSFRMKSELDRYLEDELVPLSKDKFSVLDW</sequence>
<proteinExistence type="predicted"/>
<reference evidence="1" key="5">
    <citation type="journal article" date="2021" name="G3 (Bethesda)">
        <title>Aegilops tauschii genome assembly Aet v5.0 features greater sequence contiguity and improved annotation.</title>
        <authorList>
            <person name="Wang L."/>
            <person name="Zhu T."/>
            <person name="Rodriguez J.C."/>
            <person name="Deal K.R."/>
            <person name="Dubcovsky J."/>
            <person name="McGuire P.E."/>
            <person name="Lux T."/>
            <person name="Spannagl M."/>
            <person name="Mayer K.F.X."/>
            <person name="Baldrich P."/>
            <person name="Meyers B.C."/>
            <person name="Huo N."/>
            <person name="Gu Y.Q."/>
            <person name="Zhou H."/>
            <person name="Devos K.M."/>
            <person name="Bennetzen J.L."/>
            <person name="Unver T."/>
            <person name="Budak H."/>
            <person name="Gulick P.J."/>
            <person name="Galiba G."/>
            <person name="Kalapos B."/>
            <person name="Nelson D.R."/>
            <person name="Li P."/>
            <person name="You F.M."/>
            <person name="Luo M.C."/>
            <person name="Dvorak J."/>
        </authorList>
    </citation>
    <scope>NUCLEOTIDE SEQUENCE [LARGE SCALE GENOMIC DNA]</scope>
    <source>
        <strain evidence="1">cv. AL8/78</strain>
    </source>
</reference>
<keyword evidence="2" id="KW-1185">Reference proteome</keyword>
<dbReference type="EnsemblPlants" id="AET7Gv21303600.5">
    <property type="protein sequence ID" value="AET7Gv21303600.5"/>
    <property type="gene ID" value="AET7Gv21303600"/>
</dbReference>
<reference evidence="1" key="3">
    <citation type="journal article" date="2017" name="Nature">
        <title>Genome sequence of the progenitor of the wheat D genome Aegilops tauschii.</title>
        <authorList>
            <person name="Luo M.C."/>
            <person name="Gu Y.Q."/>
            <person name="Puiu D."/>
            <person name="Wang H."/>
            <person name="Twardziok S.O."/>
            <person name="Deal K.R."/>
            <person name="Huo N."/>
            <person name="Zhu T."/>
            <person name="Wang L."/>
            <person name="Wang Y."/>
            <person name="McGuire P.E."/>
            <person name="Liu S."/>
            <person name="Long H."/>
            <person name="Ramasamy R.K."/>
            <person name="Rodriguez J.C."/>
            <person name="Van S.L."/>
            <person name="Yuan L."/>
            <person name="Wang Z."/>
            <person name="Xia Z."/>
            <person name="Xiao L."/>
            <person name="Anderson O.D."/>
            <person name="Ouyang S."/>
            <person name="Liang Y."/>
            <person name="Zimin A.V."/>
            <person name="Pertea G."/>
            <person name="Qi P."/>
            <person name="Bennetzen J.L."/>
            <person name="Dai X."/>
            <person name="Dawson M.W."/>
            <person name="Muller H.G."/>
            <person name="Kugler K."/>
            <person name="Rivarola-Duarte L."/>
            <person name="Spannagl M."/>
            <person name="Mayer K.F.X."/>
            <person name="Lu F.H."/>
            <person name="Bevan M.W."/>
            <person name="Leroy P."/>
            <person name="Li P."/>
            <person name="You F.M."/>
            <person name="Sun Q."/>
            <person name="Liu Z."/>
            <person name="Lyons E."/>
            <person name="Wicker T."/>
            <person name="Salzberg S.L."/>
            <person name="Devos K.M."/>
            <person name="Dvorak J."/>
        </authorList>
    </citation>
    <scope>NUCLEOTIDE SEQUENCE [LARGE SCALE GENOMIC DNA]</scope>
    <source>
        <strain evidence="1">cv. AL8/78</strain>
    </source>
</reference>
<evidence type="ECO:0000313" key="1">
    <source>
        <dbReference type="EnsemblPlants" id="AET7Gv21303600.5"/>
    </source>
</evidence>
<dbReference type="Proteomes" id="UP000015105">
    <property type="component" value="Chromosome 7D"/>
</dbReference>
<reference evidence="1" key="4">
    <citation type="submission" date="2019-03" db="UniProtKB">
        <authorList>
            <consortium name="EnsemblPlants"/>
        </authorList>
    </citation>
    <scope>IDENTIFICATION</scope>
</reference>
<protein>
    <submittedName>
        <fullName evidence="1">Uncharacterized protein</fullName>
    </submittedName>
</protein>
<accession>A0A453T9P3</accession>
<reference evidence="2" key="1">
    <citation type="journal article" date="2014" name="Science">
        <title>Ancient hybridizations among the ancestral genomes of bread wheat.</title>
        <authorList>
            <consortium name="International Wheat Genome Sequencing Consortium,"/>
            <person name="Marcussen T."/>
            <person name="Sandve S.R."/>
            <person name="Heier L."/>
            <person name="Spannagl M."/>
            <person name="Pfeifer M."/>
            <person name="Jakobsen K.S."/>
            <person name="Wulff B.B."/>
            <person name="Steuernagel B."/>
            <person name="Mayer K.F."/>
            <person name="Olsen O.A."/>
        </authorList>
    </citation>
    <scope>NUCLEOTIDE SEQUENCE [LARGE SCALE GENOMIC DNA]</scope>
    <source>
        <strain evidence="2">cv. AL8/78</strain>
    </source>
</reference>
<evidence type="ECO:0000313" key="2">
    <source>
        <dbReference type="Proteomes" id="UP000015105"/>
    </source>
</evidence>
<dbReference type="AlphaFoldDB" id="A0A453T9P3"/>